<dbReference type="RefSeq" id="WP_169453806.1">
    <property type="nucleotide sequence ID" value="NZ_CP051774.1"/>
</dbReference>
<dbReference type="Proteomes" id="UP000501812">
    <property type="component" value="Chromosome"/>
</dbReference>
<dbReference type="SUPFAM" id="SSF55486">
    <property type="entry name" value="Metalloproteases ('zincins'), catalytic domain"/>
    <property type="match status" value="1"/>
</dbReference>
<evidence type="ECO:0000313" key="2">
    <source>
        <dbReference type="Proteomes" id="UP000501812"/>
    </source>
</evidence>
<accession>A0A858RFH5</accession>
<keyword evidence="2" id="KW-1185">Reference proteome</keyword>
<dbReference type="SUPFAM" id="SSF49468">
    <property type="entry name" value="VHL"/>
    <property type="match status" value="1"/>
</dbReference>
<dbReference type="InterPro" id="IPR024079">
    <property type="entry name" value="MetalloPept_cat_dom_sf"/>
</dbReference>
<dbReference type="EMBL" id="CP051774">
    <property type="protein sequence ID" value="QJE95492.1"/>
    <property type="molecule type" value="Genomic_DNA"/>
</dbReference>
<proteinExistence type="predicted"/>
<dbReference type="InterPro" id="IPR036208">
    <property type="entry name" value="VHL_sf"/>
</dbReference>
<evidence type="ECO:0000313" key="1">
    <source>
        <dbReference type="EMBL" id="QJE95492.1"/>
    </source>
</evidence>
<dbReference type="AlphaFoldDB" id="A0A858RFH5"/>
<gene>
    <name evidence="1" type="ORF">HHL09_06750</name>
</gene>
<reference evidence="1 2" key="1">
    <citation type="submission" date="2020-04" db="EMBL/GenBank/DDBJ databases">
        <title>Luteolibacter sp. G-1-1-1 isolated from soil.</title>
        <authorList>
            <person name="Dahal R.H."/>
        </authorList>
    </citation>
    <scope>NUCLEOTIDE SEQUENCE [LARGE SCALE GENOMIC DNA]</scope>
    <source>
        <strain evidence="1 2">G-1-1-1</strain>
    </source>
</reference>
<name>A0A858RFH5_9BACT</name>
<sequence length="383" mass="42767">MNIVRSSAVLLSLLAIPATLMGQSEERPRLQIINASEDPLDIFWLKSETERLPNGSVPAGKDTIFTTSLGHRFLMVGREDQKEATVTAKVKTQGFRFDPAGKDGIPPFYTRITHLRGFPIVGSANVNPYALKEASYICDLMLAKRPDVLQAMVDSGARLCIIAHNEFTTDLPEFSHMGDEPMHGFEKFSGKEYWDARARGTGGSPTDPFCTCAEENVLGYPGDPYEKECILIHEFAHNIHLRGLMNVDPTFDPRLEETYKAAMKAGLWKGKYASVNRHEYFAEGVQSWFDNNRENDSDHNHVNTRAELLEYDPGLAALCREVFGETEVKYTKPATRLTGHMEGYDPSKAPTFVWPERLNAVKQAIRDSAQARDKAANAAPPTK</sequence>
<protein>
    <submittedName>
        <fullName evidence="1">Uncharacterized protein</fullName>
    </submittedName>
</protein>
<dbReference type="KEGG" id="luo:HHL09_06750"/>
<dbReference type="Gene3D" id="3.40.390.10">
    <property type="entry name" value="Collagenase (Catalytic Domain)"/>
    <property type="match status" value="1"/>
</dbReference>
<dbReference type="GO" id="GO:0008237">
    <property type="term" value="F:metallopeptidase activity"/>
    <property type="evidence" value="ECO:0007669"/>
    <property type="project" value="InterPro"/>
</dbReference>
<organism evidence="1 2">
    <name type="scientific">Luteolibacter luteus</name>
    <dbReference type="NCBI Taxonomy" id="2728835"/>
    <lineage>
        <taxon>Bacteria</taxon>
        <taxon>Pseudomonadati</taxon>
        <taxon>Verrucomicrobiota</taxon>
        <taxon>Verrucomicrobiia</taxon>
        <taxon>Verrucomicrobiales</taxon>
        <taxon>Verrucomicrobiaceae</taxon>
        <taxon>Luteolibacter</taxon>
    </lineage>
</organism>